<proteinExistence type="predicted"/>
<evidence type="ECO:0000313" key="1">
    <source>
        <dbReference type="EMBL" id="KIK62020.1"/>
    </source>
</evidence>
<dbReference type="OrthoDB" id="10495885at2759"/>
<organism evidence="1 2">
    <name type="scientific">Collybiopsis luxurians FD-317 M1</name>
    <dbReference type="NCBI Taxonomy" id="944289"/>
    <lineage>
        <taxon>Eukaryota</taxon>
        <taxon>Fungi</taxon>
        <taxon>Dikarya</taxon>
        <taxon>Basidiomycota</taxon>
        <taxon>Agaricomycotina</taxon>
        <taxon>Agaricomycetes</taxon>
        <taxon>Agaricomycetidae</taxon>
        <taxon>Agaricales</taxon>
        <taxon>Marasmiineae</taxon>
        <taxon>Omphalotaceae</taxon>
        <taxon>Collybiopsis</taxon>
        <taxon>Collybiopsis luxurians</taxon>
    </lineage>
</organism>
<dbReference type="Proteomes" id="UP000053593">
    <property type="component" value="Unassembled WGS sequence"/>
</dbReference>
<dbReference type="EMBL" id="KN834769">
    <property type="protein sequence ID" value="KIK62020.1"/>
    <property type="molecule type" value="Genomic_DNA"/>
</dbReference>
<sequence length="169" mass="19052">MDLPNIHAFASVSGPGPSISSFHNAHNFQMIGPTITNIGRDQINHFGPSVNYYVKRPLCLFVQELKDYFIVGSRQEGSPFETVDIVRKFDQEEDRDTFESQLKKSSWAPFSMQPLWRVNVNGSPCLAVSSIPVYTLQEMFGKVPPDTVKENVYLKIAVRLQLHHAVIGT</sequence>
<dbReference type="HOGENOM" id="CLU_1578699_0_0_1"/>
<evidence type="ECO:0000313" key="2">
    <source>
        <dbReference type="Proteomes" id="UP000053593"/>
    </source>
</evidence>
<reference evidence="1 2" key="1">
    <citation type="submission" date="2014-04" db="EMBL/GenBank/DDBJ databases">
        <title>Evolutionary Origins and Diversification of the Mycorrhizal Mutualists.</title>
        <authorList>
            <consortium name="DOE Joint Genome Institute"/>
            <consortium name="Mycorrhizal Genomics Consortium"/>
            <person name="Kohler A."/>
            <person name="Kuo A."/>
            <person name="Nagy L.G."/>
            <person name="Floudas D."/>
            <person name="Copeland A."/>
            <person name="Barry K.W."/>
            <person name="Cichocki N."/>
            <person name="Veneault-Fourrey C."/>
            <person name="LaButti K."/>
            <person name="Lindquist E.A."/>
            <person name="Lipzen A."/>
            <person name="Lundell T."/>
            <person name="Morin E."/>
            <person name="Murat C."/>
            <person name="Riley R."/>
            <person name="Ohm R."/>
            <person name="Sun H."/>
            <person name="Tunlid A."/>
            <person name="Henrissat B."/>
            <person name="Grigoriev I.V."/>
            <person name="Hibbett D.S."/>
            <person name="Martin F."/>
        </authorList>
    </citation>
    <scope>NUCLEOTIDE SEQUENCE [LARGE SCALE GENOMIC DNA]</scope>
    <source>
        <strain evidence="1 2">FD-317 M1</strain>
    </source>
</reference>
<dbReference type="AlphaFoldDB" id="A0A0D0BE59"/>
<keyword evidence="2" id="KW-1185">Reference proteome</keyword>
<protein>
    <submittedName>
        <fullName evidence="1">Uncharacterized protein</fullName>
    </submittedName>
</protein>
<name>A0A0D0BE59_9AGAR</name>
<gene>
    <name evidence="1" type="ORF">GYMLUDRAFT_42459</name>
</gene>
<accession>A0A0D0BE59</accession>